<organism evidence="2 3">
    <name type="scientific">Colocasia esculenta</name>
    <name type="common">Wild taro</name>
    <name type="synonym">Arum esculentum</name>
    <dbReference type="NCBI Taxonomy" id="4460"/>
    <lineage>
        <taxon>Eukaryota</taxon>
        <taxon>Viridiplantae</taxon>
        <taxon>Streptophyta</taxon>
        <taxon>Embryophyta</taxon>
        <taxon>Tracheophyta</taxon>
        <taxon>Spermatophyta</taxon>
        <taxon>Magnoliopsida</taxon>
        <taxon>Liliopsida</taxon>
        <taxon>Araceae</taxon>
        <taxon>Aroideae</taxon>
        <taxon>Colocasieae</taxon>
        <taxon>Colocasia</taxon>
    </lineage>
</organism>
<gene>
    <name evidence="2" type="ORF">Taro_056854</name>
</gene>
<evidence type="ECO:0000313" key="2">
    <source>
        <dbReference type="EMBL" id="MQM23784.1"/>
    </source>
</evidence>
<dbReference type="EMBL" id="NMUH01017949">
    <property type="protein sequence ID" value="MQM23784.1"/>
    <property type="molecule type" value="Genomic_DNA"/>
</dbReference>
<dbReference type="AlphaFoldDB" id="A0A843XUZ7"/>
<reference evidence="2" key="1">
    <citation type="submission" date="2017-07" db="EMBL/GenBank/DDBJ databases">
        <title>Taro Niue Genome Assembly and Annotation.</title>
        <authorList>
            <person name="Atibalentja N."/>
            <person name="Keating K."/>
            <person name="Fields C.J."/>
        </authorList>
    </citation>
    <scope>NUCLEOTIDE SEQUENCE</scope>
    <source>
        <strain evidence="2">Niue_2</strain>
        <tissue evidence="2">Leaf</tissue>
    </source>
</reference>
<keyword evidence="3" id="KW-1185">Reference proteome</keyword>
<protein>
    <submittedName>
        <fullName evidence="2">Uncharacterized protein</fullName>
    </submittedName>
</protein>
<dbReference type="Proteomes" id="UP000652761">
    <property type="component" value="Unassembled WGS sequence"/>
</dbReference>
<feature type="region of interest" description="Disordered" evidence="1">
    <location>
        <begin position="1"/>
        <end position="45"/>
    </location>
</feature>
<evidence type="ECO:0000256" key="1">
    <source>
        <dbReference type="SAM" id="MobiDB-lite"/>
    </source>
</evidence>
<accession>A0A843XUZ7</accession>
<sequence>MAAGYEDYSVPPHQQEESQGEAQEQHRAYEGQQRQAGHDWGYGSSYPPIFSPPKLPYLDISSSTGTSYFGNIQTIGMVVSSLQDNQEKVQANKQQHLETSKEDSKTSPILCLAMDIPSMENITMGHLLSFMRQRMRVLKCQIDKNFL</sequence>
<evidence type="ECO:0000313" key="3">
    <source>
        <dbReference type="Proteomes" id="UP000652761"/>
    </source>
</evidence>
<comment type="caution">
    <text evidence="2">The sequence shown here is derived from an EMBL/GenBank/DDBJ whole genome shotgun (WGS) entry which is preliminary data.</text>
</comment>
<proteinExistence type="predicted"/>
<name>A0A843XUZ7_COLES</name>